<evidence type="ECO:0000259" key="12">
    <source>
        <dbReference type="Pfam" id="PF04715"/>
    </source>
</evidence>
<evidence type="ECO:0000256" key="7">
    <source>
        <dbReference type="ARBA" id="ARBA00022962"/>
    </source>
</evidence>
<dbReference type="PRINTS" id="PR00097">
    <property type="entry name" value="ANTSNTHASEII"/>
</dbReference>
<dbReference type="InterPro" id="IPR017926">
    <property type="entry name" value="GATASE"/>
</dbReference>
<evidence type="ECO:0000256" key="3">
    <source>
        <dbReference type="ARBA" id="ARBA00005970"/>
    </source>
</evidence>
<dbReference type="InterPro" id="IPR015890">
    <property type="entry name" value="Chorismate_C"/>
</dbReference>
<organism evidence="13 14">
    <name type="scientific">Phlyctema vagabunda</name>
    <dbReference type="NCBI Taxonomy" id="108571"/>
    <lineage>
        <taxon>Eukaryota</taxon>
        <taxon>Fungi</taxon>
        <taxon>Dikarya</taxon>
        <taxon>Ascomycota</taxon>
        <taxon>Pezizomycotina</taxon>
        <taxon>Leotiomycetes</taxon>
        <taxon>Helotiales</taxon>
        <taxon>Dermateaceae</taxon>
        <taxon>Phlyctema</taxon>
    </lineage>
</organism>
<keyword evidence="14" id="KW-1185">Reference proteome</keyword>
<dbReference type="SUPFAM" id="SSF52317">
    <property type="entry name" value="Class I glutamine amidotransferase-like"/>
    <property type="match status" value="1"/>
</dbReference>
<dbReference type="SUPFAM" id="SSF56322">
    <property type="entry name" value="ADC synthase"/>
    <property type="match status" value="1"/>
</dbReference>
<evidence type="ECO:0000256" key="1">
    <source>
        <dbReference type="ARBA" id="ARBA00001000"/>
    </source>
</evidence>
<feature type="domain" description="Anthranilate synthase component I N-terminal" evidence="12">
    <location>
        <begin position="329"/>
        <end position="472"/>
    </location>
</feature>
<dbReference type="Gene3D" id="3.40.50.880">
    <property type="match status" value="1"/>
</dbReference>
<evidence type="ECO:0000256" key="2">
    <source>
        <dbReference type="ARBA" id="ARBA00005009"/>
    </source>
</evidence>
<dbReference type="InterPro" id="IPR006805">
    <property type="entry name" value="Anth_synth_I_N"/>
</dbReference>
<accession>A0ABR4PV15</accession>
<dbReference type="CDD" id="cd01743">
    <property type="entry name" value="GATase1_Anthranilate_Synthase"/>
    <property type="match status" value="1"/>
</dbReference>
<evidence type="ECO:0000313" key="14">
    <source>
        <dbReference type="Proteomes" id="UP001629113"/>
    </source>
</evidence>
<reference evidence="13 14" key="1">
    <citation type="submission" date="2024-06" db="EMBL/GenBank/DDBJ databases">
        <title>Complete genome of Phlyctema vagabunda strain 19-DSS-EL-015.</title>
        <authorList>
            <person name="Fiorenzani C."/>
        </authorList>
    </citation>
    <scope>NUCLEOTIDE SEQUENCE [LARGE SCALE GENOMIC DNA]</scope>
    <source>
        <strain evidence="13 14">19-DSS-EL-015</strain>
    </source>
</reference>
<dbReference type="InterPro" id="IPR029062">
    <property type="entry name" value="Class_I_gatase-like"/>
</dbReference>
<dbReference type="PANTHER" id="PTHR11236:SF18">
    <property type="entry name" value="AMINODEOXYCHORISMATE SYNTHASE"/>
    <property type="match status" value="1"/>
</dbReference>
<sequence>MLVPKPLILFIDAYDSFSSNIISLLETSLSCTVRTIKIDDTVLSTPELLHVELRNYAAVLCGPGPGHPANEQDVGIMSRIWRLCDEETLPVLGVCLGFQNLCLEFGGAVRRLRAPMHGIVRRVNHIGEAPGRDDSIFSEVGDVRATLYHSLCVDIGQDDIPPSKWHDQRWTTPTTAPELLPLAWVEAEPGWPDSEKILMAVKHKSKPFWGLQYHPESICTNIESRRVIKNWFKYAQRWNRDTRVHKVGMTGVVQGGLATKPSLLSQFESIRRLSSKFGYISAFDSRQPNTSHIDCDASLGSVYTSRTIDLPAGFSVASFVEQNRSMIGENIILDSSNAHVHSAGTVNVRGRYSIIAMDADPWKIEYTVGNNFLISIQRNQDEHGKPIRWKLLLEPYGGIWQFMSDYVNQKHITDGNDESPFWGGFMGYTTYEMGLEGINVDSGCRNPSRPDLCFAWIEQSIIIDHVKNKMYVQALERPNSSESWVKTMARKLALSFQAEVMSTQDTTPLEVLNATAITPKDHEYESKVSLCQDYIRSGDSYELCLTDQTLVTLPRVDRVMHSEINMPNPGAVIESQSSSSWSLYKTLRRRQPAPFGSYVRLGNMTFVSSSPERFLTWDDRTGKCSLRPMKGTVKKSPSVKTLEQANALLQIPKEQAENLMIVDLVRHDLHSVLGSGNVEVPRLMVVEEYASVFTMISVVEGYIPSPLHYLNSEITPYEIAKAHSTRYTGIDVLAASLPPGSMTGAPKKRSCEILRGIEGGKDRSMYSGVVGYMDVGGRGDFSVSIRCMFRWDDEDRDGKETWHIGAGGAVTALSTPVGEREEMVTKLGGTLGLFG</sequence>
<comment type="pathway">
    <text evidence="2">Cofactor biosynthesis; tetrahydrofolate biosynthesis; 4-aminobenzoate from chorismate: step 1/2.</text>
</comment>
<evidence type="ECO:0000259" key="11">
    <source>
        <dbReference type="Pfam" id="PF00425"/>
    </source>
</evidence>
<comment type="catalytic activity">
    <reaction evidence="1">
        <text>chorismate + L-glutamine = 4-amino-4-deoxychorismate + L-glutamate</text>
        <dbReference type="Rhea" id="RHEA:11672"/>
        <dbReference type="ChEBI" id="CHEBI:29748"/>
        <dbReference type="ChEBI" id="CHEBI:29985"/>
        <dbReference type="ChEBI" id="CHEBI:58359"/>
        <dbReference type="ChEBI" id="CHEBI:58406"/>
        <dbReference type="EC" id="2.6.1.85"/>
    </reaction>
</comment>
<evidence type="ECO:0000256" key="4">
    <source>
        <dbReference type="ARBA" id="ARBA00013139"/>
    </source>
</evidence>
<evidence type="ECO:0000256" key="9">
    <source>
        <dbReference type="ARBA" id="ARBA00031904"/>
    </source>
</evidence>
<dbReference type="Pfam" id="PF04715">
    <property type="entry name" value="Anth_synt_I_N"/>
    <property type="match status" value="1"/>
</dbReference>
<dbReference type="EC" id="2.6.1.85" evidence="4"/>
<gene>
    <name evidence="13" type="ORF">PVAG01_00506</name>
</gene>
<feature type="domain" description="Chorismate-utilising enzyme C-terminal" evidence="11">
    <location>
        <begin position="521"/>
        <end position="826"/>
    </location>
</feature>
<dbReference type="Proteomes" id="UP001629113">
    <property type="component" value="Unassembled WGS sequence"/>
</dbReference>
<dbReference type="NCBIfam" id="TIGR01823">
    <property type="entry name" value="PabB-fungal"/>
    <property type="match status" value="1"/>
</dbReference>
<dbReference type="EMBL" id="JBFCZG010000001">
    <property type="protein sequence ID" value="KAL3426997.1"/>
    <property type="molecule type" value="Genomic_DNA"/>
</dbReference>
<dbReference type="PANTHER" id="PTHR11236">
    <property type="entry name" value="AMINOBENZOATE/ANTHRANILATE SYNTHASE"/>
    <property type="match status" value="1"/>
</dbReference>
<evidence type="ECO:0000259" key="10">
    <source>
        <dbReference type="Pfam" id="PF00117"/>
    </source>
</evidence>
<proteinExistence type="inferred from homology"/>
<dbReference type="PROSITE" id="PS51273">
    <property type="entry name" value="GATASE_TYPE_1"/>
    <property type="match status" value="1"/>
</dbReference>
<name>A0ABR4PV15_9HELO</name>
<evidence type="ECO:0000256" key="5">
    <source>
        <dbReference type="ARBA" id="ARBA00022679"/>
    </source>
</evidence>
<comment type="similarity">
    <text evidence="3">In the C-terminal section; belongs to the anthranilate synthase component I family.</text>
</comment>
<dbReference type="InterPro" id="IPR010117">
    <property type="entry name" value="PabB_fungal"/>
</dbReference>
<protein>
    <recommendedName>
        <fullName evidence="4">aminodeoxychorismate synthase</fullName>
        <ecNumber evidence="4">2.6.1.85</ecNumber>
    </recommendedName>
    <alternativeName>
        <fullName evidence="8">Para-aminobenzoate synthase</fullName>
    </alternativeName>
    <alternativeName>
        <fullName evidence="9">p-aminobenzoic acid synthase</fullName>
    </alternativeName>
</protein>
<dbReference type="InterPro" id="IPR005801">
    <property type="entry name" value="ADC_synthase"/>
</dbReference>
<dbReference type="InterPro" id="IPR006221">
    <property type="entry name" value="TrpG/PapA_dom"/>
</dbReference>
<feature type="domain" description="Glutamine amidotransferase" evidence="10">
    <location>
        <begin position="10"/>
        <end position="224"/>
    </location>
</feature>
<evidence type="ECO:0000256" key="6">
    <source>
        <dbReference type="ARBA" id="ARBA00022909"/>
    </source>
</evidence>
<keyword evidence="5" id="KW-0808">Transferase</keyword>
<dbReference type="Pfam" id="PF00117">
    <property type="entry name" value="GATase"/>
    <property type="match status" value="1"/>
</dbReference>
<dbReference type="Pfam" id="PF00425">
    <property type="entry name" value="Chorismate_bind"/>
    <property type="match status" value="1"/>
</dbReference>
<evidence type="ECO:0000313" key="13">
    <source>
        <dbReference type="EMBL" id="KAL3426997.1"/>
    </source>
</evidence>
<dbReference type="Gene3D" id="3.60.120.10">
    <property type="entry name" value="Anthranilate synthase"/>
    <property type="match status" value="1"/>
</dbReference>
<comment type="caution">
    <text evidence="13">The sequence shown here is derived from an EMBL/GenBank/DDBJ whole genome shotgun (WGS) entry which is preliminary data.</text>
</comment>
<keyword evidence="6" id="KW-0289">Folate biosynthesis</keyword>
<evidence type="ECO:0000256" key="8">
    <source>
        <dbReference type="ARBA" id="ARBA00031329"/>
    </source>
</evidence>
<keyword evidence="7" id="KW-0315">Glutamine amidotransferase</keyword>
<dbReference type="InterPro" id="IPR019999">
    <property type="entry name" value="Anth_synth_I-like"/>
</dbReference>